<proteinExistence type="predicted"/>
<evidence type="ECO:0000313" key="2">
    <source>
        <dbReference type="EMBL" id="KAJ1350447.1"/>
    </source>
</evidence>
<feature type="non-terminal residue" evidence="2">
    <location>
        <position position="1"/>
    </location>
</feature>
<protein>
    <submittedName>
        <fullName evidence="2">Uncharacterized protein</fullName>
    </submittedName>
</protein>
<evidence type="ECO:0000313" key="3">
    <source>
        <dbReference type="Proteomes" id="UP001196413"/>
    </source>
</evidence>
<comment type="caution">
    <text evidence="2">The sequence shown here is derived from an EMBL/GenBank/DDBJ whole genome shotgun (WGS) entry which is preliminary data.</text>
</comment>
<reference evidence="2" key="1">
    <citation type="submission" date="2021-06" db="EMBL/GenBank/DDBJ databases">
        <title>Parelaphostrongylus tenuis whole genome reference sequence.</title>
        <authorList>
            <person name="Garwood T.J."/>
            <person name="Larsen P.A."/>
            <person name="Fountain-Jones N.M."/>
            <person name="Garbe J.R."/>
            <person name="Macchietto M.G."/>
            <person name="Kania S.A."/>
            <person name="Gerhold R.W."/>
            <person name="Richards J.E."/>
            <person name="Wolf T.M."/>
        </authorList>
    </citation>
    <scope>NUCLEOTIDE SEQUENCE</scope>
    <source>
        <strain evidence="2">MNPRO001-30</strain>
        <tissue evidence="2">Meninges</tissue>
    </source>
</reference>
<dbReference type="EMBL" id="JAHQIW010000865">
    <property type="protein sequence ID" value="KAJ1350447.1"/>
    <property type="molecule type" value="Genomic_DNA"/>
</dbReference>
<evidence type="ECO:0000256" key="1">
    <source>
        <dbReference type="SAM" id="MobiDB-lite"/>
    </source>
</evidence>
<dbReference type="Proteomes" id="UP001196413">
    <property type="component" value="Unassembled WGS sequence"/>
</dbReference>
<keyword evidence="3" id="KW-1185">Reference proteome</keyword>
<accession>A0AAD5M1F8</accession>
<gene>
    <name evidence="2" type="ORF">KIN20_006241</name>
</gene>
<sequence>RKPDDTKKSKSLSLSAQPSALTEIPLTTTKTVSIVKPARKISDGGGSKAKEKETRAKGVILAAEKRLPGKVQKSSNEELRNKIAILHKQTRALRAEDPEVDKITKEVDECMKAVEDEKELNGRIAHRMRSEVDNRGKLDGMLAEAKSISLQIAEYYPDLLSNYSNSSGTFSYETIITPRRAERAKLCSATNVTGASEPCHFAHEVELFTPSVGLEVVDWDLVKRFTELLQAKERNQKTIEVQRIEKGTTEQSKKVIAEALSKFLSQPTGMAMNISTIPNNKPARLVVKVCPTERIRTPSAPLLTMEAIENAFHDDAHYITETEVVRAQTQLFRKKVQERKQKCAARSRTRPNFPKCPPVPESRSYGPCAMSEEFSVGSSEDTSS</sequence>
<name>A0AAD5M1F8_PARTN</name>
<organism evidence="2 3">
    <name type="scientific">Parelaphostrongylus tenuis</name>
    <name type="common">Meningeal worm</name>
    <dbReference type="NCBI Taxonomy" id="148309"/>
    <lineage>
        <taxon>Eukaryota</taxon>
        <taxon>Metazoa</taxon>
        <taxon>Ecdysozoa</taxon>
        <taxon>Nematoda</taxon>
        <taxon>Chromadorea</taxon>
        <taxon>Rhabditida</taxon>
        <taxon>Rhabditina</taxon>
        <taxon>Rhabditomorpha</taxon>
        <taxon>Strongyloidea</taxon>
        <taxon>Metastrongylidae</taxon>
        <taxon>Parelaphostrongylus</taxon>
    </lineage>
</organism>
<dbReference type="AlphaFoldDB" id="A0AAD5M1F8"/>
<feature type="region of interest" description="Disordered" evidence="1">
    <location>
        <begin position="342"/>
        <end position="384"/>
    </location>
</feature>